<evidence type="ECO:0000313" key="1">
    <source>
        <dbReference type="EMBL" id="SDE32522.1"/>
    </source>
</evidence>
<reference evidence="1 2" key="1">
    <citation type="submission" date="2016-10" db="EMBL/GenBank/DDBJ databases">
        <authorList>
            <person name="de Groot N.N."/>
        </authorList>
    </citation>
    <scope>NUCLEOTIDE SEQUENCE [LARGE SCALE GENOMIC DNA]</scope>
    <source>
        <strain evidence="1 2">DSM 16195</strain>
    </source>
</reference>
<evidence type="ECO:0000313" key="2">
    <source>
        <dbReference type="Proteomes" id="UP000199321"/>
    </source>
</evidence>
<dbReference type="InterPro" id="IPR011463">
    <property type="entry name" value="DUF1569"/>
</dbReference>
<proteinExistence type="predicted"/>
<dbReference type="OrthoDB" id="2599194at2"/>
<name>A0A1G7BZM4_9FLAO</name>
<protein>
    <recommendedName>
        <fullName evidence="3">DUF1569 domain-containing protein</fullName>
    </recommendedName>
</protein>
<keyword evidence="2" id="KW-1185">Reference proteome</keyword>
<dbReference type="InterPro" id="IPR034660">
    <property type="entry name" value="DinB/YfiT-like"/>
</dbReference>
<dbReference type="Proteomes" id="UP000199321">
    <property type="component" value="Unassembled WGS sequence"/>
</dbReference>
<dbReference type="AlphaFoldDB" id="A0A1G7BZM4"/>
<dbReference type="STRING" id="227084.SAMN05421855_101103"/>
<dbReference type="Pfam" id="PF07606">
    <property type="entry name" value="DUF1569"/>
    <property type="match status" value="1"/>
</dbReference>
<accession>A0A1G7BZM4</accession>
<dbReference type="EMBL" id="FNBA01000001">
    <property type="protein sequence ID" value="SDE32522.1"/>
    <property type="molecule type" value="Genomic_DNA"/>
</dbReference>
<sequence length="147" mass="17488">MKSIFEADSYKEIRDRLNNLSENSKREWGKMSHGQMLHHCQGPLNIMLEKTDYGMKPNWFVKLFFKKMMYNDKPFGKNMPTAKFLKESAPKDFKQEKATIESLLEEANAQRDKTDWKPHPGFGYYTAQQWGKIQYKHLDHHLRQFGV</sequence>
<dbReference type="RefSeq" id="WP_093139351.1">
    <property type="nucleotide sequence ID" value="NZ_BMWO01000001.1"/>
</dbReference>
<organism evidence="1 2">
    <name type="scientific">Ulvibacter litoralis</name>
    <dbReference type="NCBI Taxonomy" id="227084"/>
    <lineage>
        <taxon>Bacteria</taxon>
        <taxon>Pseudomonadati</taxon>
        <taxon>Bacteroidota</taxon>
        <taxon>Flavobacteriia</taxon>
        <taxon>Flavobacteriales</taxon>
        <taxon>Flavobacteriaceae</taxon>
        <taxon>Ulvibacter</taxon>
    </lineage>
</organism>
<dbReference type="Gene3D" id="1.20.120.450">
    <property type="entry name" value="dinb family like domain"/>
    <property type="match status" value="1"/>
</dbReference>
<evidence type="ECO:0008006" key="3">
    <source>
        <dbReference type="Google" id="ProtNLM"/>
    </source>
</evidence>
<gene>
    <name evidence="1" type="ORF">SAMN05421855_101103</name>
</gene>